<gene>
    <name evidence="1" type="ORF">LTR37_018365</name>
</gene>
<keyword evidence="2" id="KW-1185">Reference proteome</keyword>
<comment type="caution">
    <text evidence="1">The sequence shown here is derived from an EMBL/GenBank/DDBJ whole genome shotgun (WGS) entry which is preliminary data.</text>
</comment>
<name>A0ACC3MIV9_9PEZI</name>
<evidence type="ECO:0000313" key="1">
    <source>
        <dbReference type="EMBL" id="KAK3691872.1"/>
    </source>
</evidence>
<protein>
    <submittedName>
        <fullName evidence="1">Uncharacterized protein</fullName>
    </submittedName>
</protein>
<accession>A0ACC3MIV9</accession>
<dbReference type="Proteomes" id="UP001281147">
    <property type="component" value="Unassembled WGS sequence"/>
</dbReference>
<reference evidence="1" key="1">
    <citation type="submission" date="2023-07" db="EMBL/GenBank/DDBJ databases">
        <title>Black Yeasts Isolated from many extreme environments.</title>
        <authorList>
            <person name="Coleine C."/>
            <person name="Stajich J.E."/>
            <person name="Selbmann L."/>
        </authorList>
    </citation>
    <scope>NUCLEOTIDE SEQUENCE</scope>
    <source>
        <strain evidence="1">CCFEE 5714</strain>
    </source>
</reference>
<sequence>MPYRVYTASFAFFEALWDAGVTHCFVNLGSDHPSIIEAIVKGQNEKEGNFPRIITCPNEMVALSMADGYARLTNQPQCVIVHVDVGTQGLGAAVHNASCGRAPVLIFAGLSPVTIEGEYRGSRTEYIHWIQDVPDQKAIVAQYCRYSAEIKRGRNVKQMVNRALSFATSEPRGPVYLLGSREAMEEDIEPYRINQAHWGPAELGGLTTKQLESVSEILMSAEEPLLITGYSGRNHNAVKALVDLADTVKGMRVLDTGGSDMCFPANHPAWLGLRYGVEEAIKTADVILVLDCDVPWIPTQCRPKSSAKIIHIDVDTLKQQMPVFYIDAIARYRVDAETAITQIAGHIKATMHDKVTSQSFEKRWSDLQEKHKQRLATISSMTEPGKDGSFNTSYLMSQVRKACPTDTIFAVEAVTNGGFVADQVQATIPGSWINCGGGGLGWSGGGALGIKLATDFQHGGTNKGKFVCQVVGDGTYLFSVPGSVYWIAQRYNIPVLTIVLNNQGWNAPRKSLELVHPQGLGSKVDNKALNISFAPTPDYSGIAKAASGGGCWAGYAGTVKDLEKLLPQAVEAVKGGVCAVLDAHLDGPQGKFGGGKAALVG</sequence>
<dbReference type="EMBL" id="JAUTXU010000255">
    <property type="protein sequence ID" value="KAK3691872.1"/>
    <property type="molecule type" value="Genomic_DNA"/>
</dbReference>
<proteinExistence type="predicted"/>
<evidence type="ECO:0000313" key="2">
    <source>
        <dbReference type="Proteomes" id="UP001281147"/>
    </source>
</evidence>
<organism evidence="1 2">
    <name type="scientific">Vermiconidia calcicola</name>
    <dbReference type="NCBI Taxonomy" id="1690605"/>
    <lineage>
        <taxon>Eukaryota</taxon>
        <taxon>Fungi</taxon>
        <taxon>Dikarya</taxon>
        <taxon>Ascomycota</taxon>
        <taxon>Pezizomycotina</taxon>
        <taxon>Dothideomycetes</taxon>
        <taxon>Dothideomycetidae</taxon>
        <taxon>Mycosphaerellales</taxon>
        <taxon>Extremaceae</taxon>
        <taxon>Vermiconidia</taxon>
    </lineage>
</organism>